<evidence type="ECO:0000313" key="1">
    <source>
        <dbReference type="EMBL" id="SBT08408.1"/>
    </source>
</evidence>
<keyword evidence="2" id="KW-1185">Reference proteome</keyword>
<dbReference type="EMBL" id="FLQY01000194">
    <property type="protein sequence ID" value="SBT08408.1"/>
    <property type="molecule type" value="Genomic_DNA"/>
</dbReference>
<protein>
    <submittedName>
        <fullName evidence="1">Uncharacterized protein</fullName>
    </submittedName>
</protein>
<gene>
    <name evidence="1" type="ORF">PROAA_2730002</name>
</gene>
<evidence type="ECO:0000313" key="2">
    <source>
        <dbReference type="Proteomes" id="UP000199600"/>
    </source>
</evidence>
<proteinExistence type="predicted"/>
<name>A0A1A8XWM2_9RHOO</name>
<organism evidence="1 2">
    <name type="scientific">Candidatus Propionivibrio aalborgensis</name>
    <dbReference type="NCBI Taxonomy" id="1860101"/>
    <lineage>
        <taxon>Bacteria</taxon>
        <taxon>Pseudomonadati</taxon>
        <taxon>Pseudomonadota</taxon>
        <taxon>Betaproteobacteria</taxon>
        <taxon>Rhodocyclales</taxon>
        <taxon>Rhodocyclaceae</taxon>
        <taxon>Propionivibrio</taxon>
    </lineage>
</organism>
<dbReference type="Proteomes" id="UP000199600">
    <property type="component" value="Unassembled WGS sequence"/>
</dbReference>
<accession>A0A1A8XWM2</accession>
<reference evidence="1 2" key="1">
    <citation type="submission" date="2016-06" db="EMBL/GenBank/DDBJ databases">
        <authorList>
            <person name="Kjaerup R.B."/>
            <person name="Dalgaard T.S."/>
            <person name="Juul-Madsen H.R."/>
        </authorList>
    </citation>
    <scope>NUCLEOTIDE SEQUENCE [LARGE SCALE GENOMIC DNA]</scope>
    <source>
        <strain evidence="1">2</strain>
    </source>
</reference>
<dbReference type="AlphaFoldDB" id="A0A1A8XWM2"/>
<sequence length="45" mass="5111">MDFLSSFTLMLQGAFSKIDDIPRMSMCATNQWELSDMPRANKGPQ</sequence>